<evidence type="ECO:0000256" key="5">
    <source>
        <dbReference type="ARBA" id="ARBA00022617"/>
    </source>
</evidence>
<dbReference type="PANTHER" id="PTHR46141">
    <property type="entry name" value="SODIUM LEAK CHANNEL NON-SELECTIVE PROTEIN"/>
    <property type="match status" value="1"/>
</dbReference>
<dbReference type="Gene3D" id="1.20.120.350">
    <property type="entry name" value="Voltage-gated potassium channels. Chain C"/>
    <property type="match status" value="4"/>
</dbReference>
<feature type="transmembrane region" description="Helical" evidence="15">
    <location>
        <begin position="53"/>
        <end position="71"/>
    </location>
</feature>
<feature type="transmembrane region" description="Helical" evidence="15">
    <location>
        <begin position="435"/>
        <end position="455"/>
    </location>
</feature>
<evidence type="ECO:0000256" key="9">
    <source>
        <dbReference type="ARBA" id="ARBA00022989"/>
    </source>
</evidence>
<evidence type="ECO:0000256" key="15">
    <source>
        <dbReference type="SAM" id="Phobius"/>
    </source>
</evidence>
<reference evidence="17 18" key="1">
    <citation type="submission" date="2022-05" db="EMBL/GenBank/DDBJ databases">
        <authorList>
            <consortium name="Genoscope - CEA"/>
            <person name="William W."/>
        </authorList>
    </citation>
    <scope>NUCLEOTIDE SEQUENCE [LARGE SCALE GENOMIC DNA]</scope>
</reference>
<evidence type="ECO:0000256" key="13">
    <source>
        <dbReference type="ARBA" id="ARBA00023239"/>
    </source>
</evidence>
<feature type="transmembrane region" description="Helical" evidence="15">
    <location>
        <begin position="126"/>
        <end position="150"/>
    </location>
</feature>
<feature type="region of interest" description="Disordered" evidence="14">
    <location>
        <begin position="757"/>
        <end position="808"/>
    </location>
</feature>
<dbReference type="InterPro" id="IPR005821">
    <property type="entry name" value="Ion_trans_dom"/>
</dbReference>
<sequence>MEARGQSAVQVESDHHSSSTSLWPPRQAYAESLGSDDEENEDISRTWWVKTWWFQRLVQVCAVVSLISTAMNSPETFKASHHGLNYLTLILDIVVAVVFTTEMIAQVNMWGLWRKQKAYFKRPQCIFNASMLLLILLSIVLQIVELSGGFVYNNSPERIHEYAGFSVPRAPRALIIIRFFNVLITINMPKSVARRCKRQIWAVTLFLLYFMAFGSIIGVQLFGRKNFYCVKSGTDLNNVTYNDILLTDHRCNNASGVEGYFCPSGFNCVHVDFKQMGKAADKDYFGNFLHSILTVYESSTQEGWVLVMYRMMDFRWRALVVVYFVLLIFFVAWLVKNVFIAVVSETFADVRSLYMYARKSSKRTSARLASQVIKDGGTGWHLVSVDHEAAKGHAPLLVRQIVHSVYFKYTMWFLVLVDALVQASSPYSWRRYAQFGFTIVFDLEVLLKITCMGFRPFLVSRMQLTEFVLAVGSTVFALPILITEKAVFLAVFNVMRVVRLIGAVPTLQEFCEKIFGTGKKLGSAIVFTLLFVMVSSVISMQFFLTLDRKNFGTFMRAVQSMFQIITQEGWVEILDDLVHQAENWGAKFFVIIVILAVHLFSSLIIMSVFVAVILDNLELDEEVKIMKQKKMGGDSRDYTEALPRRLRVFERFRDDPRLVKMSRIKMASDFATPKIRDSFMKKFIDCTNLDFPMSDDPRLHIGDDSQLRRRRTAIPVKLLNSTISEVDKLSKFVRKQSSITALINDSNRQRSHALLSPTEISSRGAIPGGNKQVTAATNKGFRSASRRFRNRQPQSPRPAPQGGVKQVMRMASQATGLHSQINQDDNSNIGRDFDIQWVRVKREEAQRKREAQEEKLRENHPYFDQPLFSLQRESWLRQFLQNIVSARYTIPPGHRERASRNHIFTLERLYKCLASQTYLEWFMIFVTVMSCVAMMFETPTKRTFGRFWTEVIEYIFVVAMSLELGMRILANGLFFTPKAVIQNFGGLLDVFIYFVALAYVAWQPHSIPARSGAQVLMVLRCLRPLRIVTLVPKMQKVILELVGGYKEILKVSAVQFMVMFIFASYGVQVFSGKFGSCNDQRIKEKSECKGTFVIDIAPPRELRDLQGSSRITVPRVWKNPRNFDFDDVLHAFLALFEVLSLEGWLEVRNVIKAVVAPEYSIYVHIYVLLGSMIGLTLFVGVIVMNFNANKGIALLTVDQRRWQDLKKRLRLAQPLHLARRPDSEGIRSFLFDTTQSKIYKRVIIFLVVVDCVTLTIVQWTSEDNLRLRDGLTSTAAACSLLFVVDMLLKIVAFTFPGYWQSRRNRFDMFLTSLGVLWVTLNFALKGSGDPYTGTTVFGMVIILFRFLTLSGRHDTLKMLMLTVVMSLVKSFFIIAVLIVIMISYSLAGVILFGTVKYGEALNRHANFKTSFNAMILLFRITTGEDWNKIMHDCMLSEPYCTENESTPNFWETDCGNSAAARIYFMTFYVIVTFVFLNLFIAVIIENFSLFYSSDEDSLISNNDLRDFQLTWNLVDKYRKGVLTVRQAKLVLRLLKGRLEVDSGSLLFKHMCYEIEKLRNGGEVSFHDVIGVLAYRSVDITRSLQLEELLEREELEYQIEEEVAIQTIRDWFINLRRKRAERDWIRHLEQGGIPLAGGIQFSDNKSPGASSVESMENSANEEQDRDTEAERENREHDSSEDDRDDFSLTSPSKVPSILLSAPSKRTKSERKISPAQKSSVTFPDELSMSAKRRSLPDAVAAPRARKKSIPEMKEFAGDNISFLLFIDMGGSSSTPVPDGSAGAAVITQAPPSGCPVQHTSLASEKSQPSISECPAHQDSRMRPQASECPMSAGSGCDSRTIDQGTDALDPTNMMPRPNQRPSPGQPFALPINRQVSTIPRGGTDKSENWVYPSQQMFWNAMLRKGWKWQDDEVQPHDMENIIKIHNANNESAWQEILKWEALHYKECSSPKLLSFRGKAKEFSPRARIRSWMGYELPFDRHDWIVDRCGQEVRYIIDYYDIGDEEAYKRGEFVFLDVRPAMDSFQAVLDRARVAVLRWSLYFSKNDD</sequence>
<feature type="region of interest" description="Disordered" evidence="14">
    <location>
        <begin position="1635"/>
        <end position="1741"/>
    </location>
</feature>
<keyword evidence="8" id="KW-0999">Mitochondrion inner membrane</keyword>
<protein>
    <recommendedName>
        <fullName evidence="4">holocytochrome-c synthase</fullName>
        <ecNumber evidence="4">4.4.1.17</ecNumber>
    </recommendedName>
</protein>
<feature type="domain" description="Ion transport" evidence="16">
    <location>
        <begin position="53"/>
        <end position="352"/>
    </location>
</feature>
<feature type="transmembrane region" description="Helical" evidence="15">
    <location>
        <begin position="1306"/>
        <end position="1324"/>
    </location>
</feature>
<feature type="domain" description="Ion transport" evidence="16">
    <location>
        <begin position="409"/>
        <end position="619"/>
    </location>
</feature>
<keyword evidence="11" id="KW-0496">Mitochondrion</keyword>
<accession>A0ABN8PJ83</accession>
<dbReference type="EMBL" id="CALNXK010000073">
    <property type="protein sequence ID" value="CAH3144474.1"/>
    <property type="molecule type" value="Genomic_DNA"/>
</dbReference>
<feature type="transmembrane region" description="Helical" evidence="15">
    <location>
        <begin position="467"/>
        <end position="492"/>
    </location>
</feature>
<feature type="transmembrane region" description="Helical" evidence="15">
    <location>
        <begin position="980"/>
        <end position="1002"/>
    </location>
</feature>
<feature type="domain" description="Ion transport" evidence="16">
    <location>
        <begin position="1237"/>
        <end position="1493"/>
    </location>
</feature>
<comment type="subcellular location">
    <subcellularLocation>
        <location evidence="1">Membrane</location>
        <topology evidence="1">Multi-pass membrane protein</topology>
    </subcellularLocation>
    <subcellularLocation>
        <location evidence="2">Mitochondrion inner membrane</location>
    </subcellularLocation>
</comment>
<keyword evidence="18" id="KW-1185">Reference proteome</keyword>
<keyword evidence="10" id="KW-0408">Iron</keyword>
<evidence type="ECO:0000259" key="16">
    <source>
        <dbReference type="Pfam" id="PF00520"/>
    </source>
</evidence>
<feature type="transmembrane region" description="Helical" evidence="15">
    <location>
        <begin position="1242"/>
        <end position="1261"/>
    </location>
</feature>
<comment type="caution">
    <text evidence="17">The sequence shown here is derived from an EMBL/GenBank/DDBJ whole genome shotgun (WGS) entry which is preliminary data.</text>
</comment>
<evidence type="ECO:0000256" key="14">
    <source>
        <dbReference type="SAM" id="MobiDB-lite"/>
    </source>
</evidence>
<feature type="compositionally biased region" description="Polar residues" evidence="14">
    <location>
        <begin position="1640"/>
        <end position="1657"/>
    </location>
</feature>
<evidence type="ECO:0000256" key="2">
    <source>
        <dbReference type="ARBA" id="ARBA00004273"/>
    </source>
</evidence>
<keyword evidence="13" id="KW-0456">Lyase</keyword>
<feature type="transmembrane region" description="Helical" evidence="15">
    <location>
        <begin position="1359"/>
        <end position="1392"/>
    </location>
</feature>
<keyword evidence="6 15" id="KW-0812">Transmembrane</keyword>
<dbReference type="InterPro" id="IPR028823">
    <property type="entry name" value="NALCN"/>
</dbReference>
<proteinExistence type="inferred from homology"/>
<dbReference type="InterPro" id="IPR027359">
    <property type="entry name" value="Volt_channel_dom_sf"/>
</dbReference>
<keyword evidence="12 15" id="KW-0472">Membrane</keyword>
<feature type="compositionally biased region" description="Basic and acidic residues" evidence="14">
    <location>
        <begin position="1665"/>
        <end position="1676"/>
    </location>
</feature>
<dbReference type="Pfam" id="PF01265">
    <property type="entry name" value="Cyto_heme_lyase"/>
    <property type="match status" value="1"/>
</dbReference>
<evidence type="ECO:0000256" key="6">
    <source>
        <dbReference type="ARBA" id="ARBA00022692"/>
    </source>
</evidence>
<dbReference type="Gene3D" id="1.10.287.70">
    <property type="match status" value="4"/>
</dbReference>
<feature type="transmembrane region" description="Helical" evidence="15">
    <location>
        <begin position="1462"/>
        <end position="1484"/>
    </location>
</feature>
<evidence type="ECO:0000256" key="11">
    <source>
        <dbReference type="ARBA" id="ARBA00023128"/>
    </source>
</evidence>
<evidence type="ECO:0000256" key="1">
    <source>
        <dbReference type="ARBA" id="ARBA00004141"/>
    </source>
</evidence>
<feature type="transmembrane region" description="Helical" evidence="15">
    <location>
        <begin position="918"/>
        <end position="939"/>
    </location>
</feature>
<evidence type="ECO:0000256" key="8">
    <source>
        <dbReference type="ARBA" id="ARBA00022792"/>
    </source>
</evidence>
<feature type="region of interest" description="Disordered" evidence="14">
    <location>
        <begin position="1792"/>
        <end position="1839"/>
    </location>
</feature>
<name>A0ABN8PJ83_9CNID</name>
<keyword evidence="9 15" id="KW-1133">Transmembrane helix</keyword>
<organism evidence="17 18">
    <name type="scientific">Porites lobata</name>
    <dbReference type="NCBI Taxonomy" id="104759"/>
    <lineage>
        <taxon>Eukaryota</taxon>
        <taxon>Metazoa</taxon>
        <taxon>Cnidaria</taxon>
        <taxon>Anthozoa</taxon>
        <taxon>Hexacorallia</taxon>
        <taxon>Scleractinia</taxon>
        <taxon>Fungiina</taxon>
        <taxon>Poritidae</taxon>
        <taxon>Porites</taxon>
    </lineage>
</organism>
<feature type="transmembrane region" description="Helical" evidence="15">
    <location>
        <begin position="200"/>
        <end position="222"/>
    </location>
</feature>
<dbReference type="Pfam" id="PF00520">
    <property type="entry name" value="Ion_trans"/>
    <property type="match status" value="4"/>
</dbReference>
<evidence type="ECO:0000256" key="7">
    <source>
        <dbReference type="ARBA" id="ARBA00022723"/>
    </source>
</evidence>
<feature type="region of interest" description="Disordered" evidence="14">
    <location>
        <begin position="1"/>
        <end position="23"/>
    </location>
</feature>
<feature type="domain" description="Ion transport" evidence="16">
    <location>
        <begin position="917"/>
        <end position="1188"/>
    </location>
</feature>
<keyword evidence="5" id="KW-0349">Heme</keyword>
<feature type="transmembrane region" description="Helical" evidence="15">
    <location>
        <begin position="409"/>
        <end position="429"/>
    </location>
</feature>
<dbReference type="SUPFAM" id="SSF81324">
    <property type="entry name" value="Voltage-gated potassium channels"/>
    <property type="match status" value="4"/>
</dbReference>
<dbReference type="PROSITE" id="PS00822">
    <property type="entry name" value="CYTO_HEME_LYASE_2"/>
    <property type="match status" value="1"/>
</dbReference>
<feature type="transmembrane region" description="Helical" evidence="15">
    <location>
        <begin position="588"/>
        <end position="614"/>
    </location>
</feature>
<dbReference type="EC" id="4.4.1.17" evidence="4"/>
<comment type="similarity">
    <text evidence="3">Belongs to the cytochrome c-type heme lyase family.</text>
</comment>
<evidence type="ECO:0000256" key="4">
    <source>
        <dbReference type="ARBA" id="ARBA00012218"/>
    </source>
</evidence>
<feature type="transmembrane region" description="Helical" evidence="15">
    <location>
        <begin position="1165"/>
        <end position="1186"/>
    </location>
</feature>
<keyword evidence="7" id="KW-0479">Metal-binding</keyword>
<feature type="transmembrane region" description="Helical" evidence="15">
    <location>
        <begin position="314"/>
        <end position="335"/>
    </location>
</feature>
<dbReference type="PROSITE" id="PS00821">
    <property type="entry name" value="CYTO_HEME_LYASE_1"/>
    <property type="match status" value="1"/>
</dbReference>
<dbReference type="InterPro" id="IPR000511">
    <property type="entry name" value="Holocyt_c/c1_synthase"/>
</dbReference>
<feature type="transmembrane region" description="Helical" evidence="15">
    <location>
        <begin position="83"/>
        <end position="105"/>
    </location>
</feature>
<dbReference type="Proteomes" id="UP001159405">
    <property type="component" value="Unassembled WGS sequence"/>
</dbReference>
<feature type="transmembrane region" description="Helical" evidence="15">
    <location>
        <begin position="1273"/>
        <end position="1299"/>
    </location>
</feature>
<feature type="transmembrane region" description="Helical" evidence="15">
    <location>
        <begin position="951"/>
        <end position="974"/>
    </location>
</feature>
<feature type="compositionally biased region" description="Polar residues" evidence="14">
    <location>
        <begin position="1796"/>
        <end position="1809"/>
    </location>
</feature>
<feature type="transmembrane region" description="Helical" evidence="15">
    <location>
        <begin position="524"/>
        <end position="546"/>
    </location>
</feature>
<evidence type="ECO:0000256" key="12">
    <source>
        <dbReference type="ARBA" id="ARBA00023136"/>
    </source>
</evidence>
<evidence type="ECO:0000313" key="18">
    <source>
        <dbReference type="Proteomes" id="UP001159405"/>
    </source>
</evidence>
<evidence type="ECO:0000256" key="10">
    <source>
        <dbReference type="ARBA" id="ARBA00023004"/>
    </source>
</evidence>
<dbReference type="PANTHER" id="PTHR46141:SF1">
    <property type="entry name" value="SODIUM LEAK CHANNEL NALCN"/>
    <property type="match status" value="1"/>
</dbReference>
<gene>
    <name evidence="17" type="ORF">PLOB_00043988</name>
</gene>
<feature type="transmembrane region" description="Helical" evidence="15">
    <location>
        <begin position="1128"/>
        <end position="1145"/>
    </location>
</feature>
<evidence type="ECO:0000313" key="17">
    <source>
        <dbReference type="EMBL" id="CAH3144474.1"/>
    </source>
</evidence>
<evidence type="ECO:0000256" key="3">
    <source>
        <dbReference type="ARBA" id="ARBA00007255"/>
    </source>
</evidence>